<sequence>RMLADLGAEVLILHTAPKSKYKGDAAYMLKGYKKVVLPEADIIIDALLGTGFSGELRPFAHAIVDAINEAKNSFIFSVDVPSGLNGLTGLPQPVAVQAQLTVTFEEAKIGLALPQADAYTGTLVVTHIGIPNEVKYKRPATHQLIRENALE</sequence>
<reference evidence="2" key="1">
    <citation type="submission" date="2022-03" db="EMBL/GenBank/DDBJ databases">
        <title>Draft genome sequence of Aduncisulcus paluster, a free-living microaerophilic Fornicata.</title>
        <authorList>
            <person name="Yuyama I."/>
            <person name="Kume K."/>
            <person name="Tamura T."/>
            <person name="Inagaki Y."/>
            <person name="Hashimoto T."/>
        </authorList>
    </citation>
    <scope>NUCLEOTIDE SEQUENCE</scope>
    <source>
        <strain evidence="2">NY0171</strain>
    </source>
</reference>
<dbReference type="SUPFAM" id="SSF64153">
    <property type="entry name" value="YjeF N-terminal domain-like"/>
    <property type="match status" value="1"/>
</dbReference>
<feature type="non-terminal residue" evidence="2">
    <location>
        <position position="1"/>
    </location>
</feature>
<dbReference type="InterPro" id="IPR004443">
    <property type="entry name" value="YjeF_N_dom"/>
</dbReference>
<name>A0ABQ5KYM3_9EUKA</name>
<accession>A0ABQ5KYM3</accession>
<evidence type="ECO:0000259" key="1">
    <source>
        <dbReference type="PROSITE" id="PS51385"/>
    </source>
</evidence>
<comment type="caution">
    <text evidence="2">The sequence shown here is derived from an EMBL/GenBank/DDBJ whole genome shotgun (WGS) entry which is preliminary data.</text>
</comment>
<dbReference type="Gene3D" id="3.40.50.10260">
    <property type="entry name" value="YjeF N-terminal domain"/>
    <property type="match status" value="1"/>
</dbReference>
<dbReference type="InterPro" id="IPR036652">
    <property type="entry name" value="YjeF_N_dom_sf"/>
</dbReference>
<gene>
    <name evidence="2" type="ORF">ADUPG1_003461</name>
</gene>
<feature type="domain" description="YjeF N-terminal" evidence="1">
    <location>
        <begin position="1"/>
        <end position="136"/>
    </location>
</feature>
<proteinExistence type="predicted"/>
<evidence type="ECO:0000313" key="3">
    <source>
        <dbReference type="Proteomes" id="UP001057375"/>
    </source>
</evidence>
<keyword evidence="3" id="KW-1185">Reference proteome</keyword>
<protein>
    <submittedName>
        <fullName evidence="2">NAD(P)H-hydrate dehydratase</fullName>
    </submittedName>
</protein>
<organism evidence="2 3">
    <name type="scientific">Aduncisulcus paluster</name>
    <dbReference type="NCBI Taxonomy" id="2918883"/>
    <lineage>
        <taxon>Eukaryota</taxon>
        <taxon>Metamonada</taxon>
        <taxon>Carpediemonas-like organisms</taxon>
        <taxon>Aduncisulcus</taxon>
    </lineage>
</organism>
<dbReference type="Proteomes" id="UP001057375">
    <property type="component" value="Unassembled WGS sequence"/>
</dbReference>
<dbReference type="Pfam" id="PF03853">
    <property type="entry name" value="YjeF_N"/>
    <property type="match status" value="1"/>
</dbReference>
<dbReference type="PROSITE" id="PS51385">
    <property type="entry name" value="YJEF_N"/>
    <property type="match status" value="1"/>
</dbReference>
<feature type="non-terminal residue" evidence="2">
    <location>
        <position position="151"/>
    </location>
</feature>
<dbReference type="EMBL" id="BQXS01004754">
    <property type="protein sequence ID" value="GKT37523.1"/>
    <property type="molecule type" value="Genomic_DNA"/>
</dbReference>
<evidence type="ECO:0000313" key="2">
    <source>
        <dbReference type="EMBL" id="GKT37523.1"/>
    </source>
</evidence>